<keyword evidence="6" id="KW-0472">Membrane</keyword>
<proteinExistence type="inferred from homology"/>
<protein>
    <recommendedName>
        <fullName evidence="3">Probable multidrug resistance protein NorM</fullName>
    </recommendedName>
    <alternativeName>
        <fullName evidence="5">Multidrug-efflux transporter</fullName>
    </alternativeName>
</protein>
<evidence type="ECO:0000256" key="4">
    <source>
        <dbReference type="ARBA" id="ARBA00022448"/>
    </source>
</evidence>
<evidence type="ECO:0000256" key="2">
    <source>
        <dbReference type="ARBA" id="ARBA00010199"/>
    </source>
</evidence>
<feature type="transmembrane region" description="Helical" evidence="6">
    <location>
        <begin position="107"/>
        <end position="130"/>
    </location>
</feature>
<dbReference type="OrthoDB" id="5145805at2"/>
<comment type="similarity">
    <text evidence="2">Belongs to the multi antimicrobial extrusion (MATE) (TC 2.A.66.1) family.</text>
</comment>
<feature type="transmembrane region" description="Helical" evidence="6">
    <location>
        <begin position="241"/>
        <end position="263"/>
    </location>
</feature>
<feature type="transmembrane region" description="Helical" evidence="6">
    <location>
        <begin position="174"/>
        <end position="194"/>
    </location>
</feature>
<dbReference type="GO" id="GO:0015297">
    <property type="term" value="F:antiporter activity"/>
    <property type="evidence" value="ECO:0007669"/>
    <property type="project" value="InterPro"/>
</dbReference>
<keyword evidence="4" id="KW-0813">Transport</keyword>
<dbReference type="EMBL" id="FZOD01000012">
    <property type="protein sequence ID" value="SNS62730.1"/>
    <property type="molecule type" value="Genomic_DNA"/>
</dbReference>
<reference evidence="7 8" key="1">
    <citation type="submission" date="2017-06" db="EMBL/GenBank/DDBJ databases">
        <authorList>
            <person name="Kim H.J."/>
            <person name="Triplett B.A."/>
        </authorList>
    </citation>
    <scope>NUCLEOTIDE SEQUENCE [LARGE SCALE GENOMIC DNA]</scope>
    <source>
        <strain evidence="7 8">CGMCC 4.2132</strain>
    </source>
</reference>
<dbReference type="InterPro" id="IPR050222">
    <property type="entry name" value="MATE_MdtK"/>
</dbReference>
<evidence type="ECO:0000313" key="7">
    <source>
        <dbReference type="EMBL" id="SNS62730.1"/>
    </source>
</evidence>
<evidence type="ECO:0000313" key="8">
    <source>
        <dbReference type="Proteomes" id="UP000198282"/>
    </source>
</evidence>
<feature type="transmembrane region" description="Helical" evidence="6">
    <location>
        <begin position="422"/>
        <end position="441"/>
    </location>
</feature>
<name>A0A239G0Z5_9ACTN</name>
<accession>A0A239G0Z5</accession>
<feature type="transmembrane region" description="Helical" evidence="6">
    <location>
        <begin position="68"/>
        <end position="86"/>
    </location>
</feature>
<feature type="transmembrane region" description="Helical" evidence="6">
    <location>
        <begin position="314"/>
        <end position="340"/>
    </location>
</feature>
<sequence>MAEQTLAHPVPAPGSPTTHRRILSLALPMMAAEIVGVLVPIGVMVLMGRMVGDEALYVRSLFVPMENLFIAVQAAFGITTQVVAALSRGEGRREDVMGTVASMARTWLVVGLVTCVLFFASAAALAGLLGVTDAARDDFMAFLRWMSLAHLTLLGPMLTAAALRGYGHARAGALVTLTSAGVELGGVALLGLGFGWGITGVPVAVAAAGLVGTVLGLVTLRRTGLWRPGDSLAWQPGTFGHLGQVGVPVAATYVVMFGSILALEWVLSPFGDKVISGFAGASVLQVLVIMPGIVLGSAIAIVMNEQRGAGRRNLFAGTLKGGLQIALGLYTVVALAAWFGRDVLAHLITGNPEIAAETSAYLTVVGPTYLFMGLVLTSVTLLEQIGGGPLALALNAGYFVGIVVVGGWFARSMGESAGLYRTIAAFNLGGLVAVAITILFVRRLSR</sequence>
<keyword evidence="6" id="KW-0812">Transmembrane</keyword>
<feature type="transmembrane region" description="Helical" evidence="6">
    <location>
        <begin position="360"/>
        <end position="382"/>
    </location>
</feature>
<evidence type="ECO:0000256" key="6">
    <source>
        <dbReference type="SAM" id="Phobius"/>
    </source>
</evidence>
<comment type="function">
    <text evidence="1">Multidrug efflux pump.</text>
</comment>
<dbReference type="RefSeq" id="WP_089207954.1">
    <property type="nucleotide sequence ID" value="NZ_FZOD01000012.1"/>
</dbReference>
<dbReference type="GO" id="GO:0005886">
    <property type="term" value="C:plasma membrane"/>
    <property type="evidence" value="ECO:0007669"/>
    <property type="project" value="TreeGrafter"/>
</dbReference>
<keyword evidence="8" id="KW-1185">Reference proteome</keyword>
<feature type="transmembrane region" description="Helical" evidence="6">
    <location>
        <begin position="200"/>
        <end position="220"/>
    </location>
</feature>
<keyword evidence="6" id="KW-1133">Transmembrane helix</keyword>
<dbReference type="Proteomes" id="UP000198282">
    <property type="component" value="Unassembled WGS sequence"/>
</dbReference>
<evidence type="ECO:0000256" key="3">
    <source>
        <dbReference type="ARBA" id="ARBA00020268"/>
    </source>
</evidence>
<dbReference type="GO" id="GO:0042910">
    <property type="term" value="F:xenobiotic transmembrane transporter activity"/>
    <property type="evidence" value="ECO:0007669"/>
    <property type="project" value="InterPro"/>
</dbReference>
<organism evidence="7 8">
    <name type="scientific">Streptosporangium subroseum</name>
    <dbReference type="NCBI Taxonomy" id="106412"/>
    <lineage>
        <taxon>Bacteria</taxon>
        <taxon>Bacillati</taxon>
        <taxon>Actinomycetota</taxon>
        <taxon>Actinomycetes</taxon>
        <taxon>Streptosporangiales</taxon>
        <taxon>Streptosporangiaceae</taxon>
        <taxon>Streptosporangium</taxon>
    </lineage>
</organism>
<dbReference type="PANTHER" id="PTHR43298">
    <property type="entry name" value="MULTIDRUG RESISTANCE PROTEIN NORM-RELATED"/>
    <property type="match status" value="1"/>
</dbReference>
<feature type="transmembrane region" description="Helical" evidence="6">
    <location>
        <begin position="389"/>
        <end position="410"/>
    </location>
</feature>
<feature type="transmembrane region" description="Helical" evidence="6">
    <location>
        <begin position="142"/>
        <end position="162"/>
    </location>
</feature>
<dbReference type="InterPro" id="IPR002528">
    <property type="entry name" value="MATE_fam"/>
</dbReference>
<feature type="transmembrane region" description="Helical" evidence="6">
    <location>
        <begin position="275"/>
        <end position="302"/>
    </location>
</feature>
<gene>
    <name evidence="7" type="ORF">SAMN05216276_1012183</name>
</gene>
<evidence type="ECO:0000256" key="5">
    <source>
        <dbReference type="ARBA" id="ARBA00031636"/>
    </source>
</evidence>
<dbReference type="PANTHER" id="PTHR43298:SF2">
    <property type="entry name" value="FMN_FAD EXPORTER YEEO-RELATED"/>
    <property type="match status" value="1"/>
</dbReference>
<evidence type="ECO:0000256" key="1">
    <source>
        <dbReference type="ARBA" id="ARBA00003408"/>
    </source>
</evidence>
<dbReference type="AlphaFoldDB" id="A0A239G0Z5"/>
<feature type="transmembrane region" description="Helical" evidence="6">
    <location>
        <begin position="25"/>
        <end position="48"/>
    </location>
</feature>
<dbReference type="Pfam" id="PF01554">
    <property type="entry name" value="MatE"/>
    <property type="match status" value="2"/>
</dbReference>